<dbReference type="SUPFAM" id="SSF141868">
    <property type="entry name" value="EAL domain-like"/>
    <property type="match status" value="1"/>
</dbReference>
<reference evidence="3 4" key="1">
    <citation type="submission" date="2017-10" db="EMBL/GenBank/DDBJ databases">
        <authorList>
            <person name="Banno H."/>
            <person name="Chua N.-H."/>
        </authorList>
    </citation>
    <scope>NUCLEOTIDE SEQUENCE [LARGE SCALE GENOMIC DNA]</scope>
    <source>
        <strain evidence="3">Vibrio tapetis CECT4600</strain>
    </source>
</reference>
<dbReference type="InterPro" id="IPR050706">
    <property type="entry name" value="Cyclic-di-GMP_PDE-like"/>
</dbReference>
<proteinExistence type="predicted"/>
<dbReference type="Gene3D" id="3.20.20.450">
    <property type="entry name" value="EAL domain"/>
    <property type="match status" value="1"/>
</dbReference>
<dbReference type="InterPro" id="IPR035919">
    <property type="entry name" value="EAL_sf"/>
</dbReference>
<feature type="domain" description="EAL" evidence="1">
    <location>
        <begin position="372"/>
        <end position="625"/>
    </location>
</feature>
<dbReference type="InterPro" id="IPR003018">
    <property type="entry name" value="GAF"/>
</dbReference>
<evidence type="ECO:0000259" key="2">
    <source>
        <dbReference type="PROSITE" id="PS50887"/>
    </source>
</evidence>
<dbReference type="SMART" id="SM00065">
    <property type="entry name" value="GAF"/>
    <property type="match status" value="1"/>
</dbReference>
<dbReference type="InterPro" id="IPR000160">
    <property type="entry name" value="GGDEF_dom"/>
</dbReference>
<dbReference type="SMART" id="SM00267">
    <property type="entry name" value="GGDEF"/>
    <property type="match status" value="1"/>
</dbReference>
<gene>
    <name evidence="3" type="ORF">VTAP4600_B1746</name>
</gene>
<name>A0A2N8ZNA9_9VIBR</name>
<dbReference type="InterPro" id="IPR001633">
    <property type="entry name" value="EAL_dom"/>
</dbReference>
<dbReference type="SMART" id="SM00052">
    <property type="entry name" value="EAL"/>
    <property type="match status" value="1"/>
</dbReference>
<dbReference type="AlphaFoldDB" id="A0A2N8ZNA9"/>
<dbReference type="RefSeq" id="WP_102525374.1">
    <property type="nucleotide sequence ID" value="NZ_LT960612.1"/>
</dbReference>
<dbReference type="CDD" id="cd01948">
    <property type="entry name" value="EAL"/>
    <property type="match status" value="1"/>
</dbReference>
<dbReference type="PROSITE" id="PS50887">
    <property type="entry name" value="GGDEF"/>
    <property type="match status" value="1"/>
</dbReference>
<protein>
    <submittedName>
        <fullName evidence="3">Putative EAL, GGDEF and GAF domains protein</fullName>
    </submittedName>
</protein>
<dbReference type="SUPFAM" id="SSF55781">
    <property type="entry name" value="GAF domain-like"/>
    <property type="match status" value="1"/>
</dbReference>
<dbReference type="InterPro" id="IPR029787">
    <property type="entry name" value="Nucleotide_cyclase"/>
</dbReference>
<sequence length="630" mass="71216">MPKVVTSTIEVPQYMLNGWQNIVDLIATLSNVPSALIMRIHAESIEVLVGNQSPESPYKSGNSETLGNGLYCESVIESNAPLCVPNALKDPNWNNNPDIKLGMIAYYGIPINWPNGDCFGTICMLDRQENHFESTFRELLESFRISIESQLALLYQHAILHRSNKDLKLRVKSRTEDLANLNFSLCAEIEKRKEAEQKVAYQKTHDSGTGFINRNALIQETAPIFERIQHHHSSLVFVHVGFTNGRRLQNKFGYDVFDNVLREYRNRVGPIKARQSITARTSTIDLVIALELDPNETDIEQVCKKLVDISHSDFFVGDEPLHLHAFVGVATSSDSTNPDEMLKHAGEAMIACRDTGKKYAFYANTNATSPSTNQLESYLLEAVRSNDLMLYFQPKVSPKSGKWLGAEALLRWNHPVLGQVSNDSLIQLAEQNGLIFEVGNYVLRTAIERASEWTQYVKNFKIAVNVSAMQLRDVHFVEQVEHLLETYHLPPRYLEIEVTESSLIADEFLAGNTLHALHQLGITLSLDDFGTGYSSFSYLKKYPFDCIKIDKSFIIQITRSSQDREIVRSIINVAKKLHLKVVMEGIETAEQEQFILDEGCDYGQGYLYGKPMNCQVFEQSLISRNYNGST</sequence>
<evidence type="ECO:0000313" key="4">
    <source>
        <dbReference type="Proteomes" id="UP000235828"/>
    </source>
</evidence>
<dbReference type="Proteomes" id="UP000235828">
    <property type="component" value="Chromosome B"/>
</dbReference>
<dbReference type="OrthoDB" id="9804951at2"/>
<dbReference type="Pfam" id="PF00990">
    <property type="entry name" value="GGDEF"/>
    <property type="match status" value="1"/>
</dbReference>
<evidence type="ECO:0000313" key="3">
    <source>
        <dbReference type="EMBL" id="SON53357.1"/>
    </source>
</evidence>
<dbReference type="Pfam" id="PF00563">
    <property type="entry name" value="EAL"/>
    <property type="match status" value="1"/>
</dbReference>
<dbReference type="PROSITE" id="PS50883">
    <property type="entry name" value="EAL"/>
    <property type="match status" value="1"/>
</dbReference>
<feature type="domain" description="GGDEF" evidence="2">
    <location>
        <begin position="233"/>
        <end position="365"/>
    </location>
</feature>
<accession>A0A2N8ZNA9</accession>
<keyword evidence="4" id="KW-1185">Reference proteome</keyword>
<dbReference type="Gene3D" id="3.30.450.40">
    <property type="match status" value="1"/>
</dbReference>
<organism evidence="3 4">
    <name type="scientific">Vibrio tapetis subsp. tapetis</name>
    <dbReference type="NCBI Taxonomy" id="1671868"/>
    <lineage>
        <taxon>Bacteria</taxon>
        <taxon>Pseudomonadati</taxon>
        <taxon>Pseudomonadota</taxon>
        <taxon>Gammaproteobacteria</taxon>
        <taxon>Vibrionales</taxon>
        <taxon>Vibrionaceae</taxon>
        <taxon>Vibrio</taxon>
    </lineage>
</organism>
<dbReference type="GO" id="GO:0071111">
    <property type="term" value="F:cyclic-guanylate-specific phosphodiesterase activity"/>
    <property type="evidence" value="ECO:0007669"/>
    <property type="project" value="InterPro"/>
</dbReference>
<dbReference type="PANTHER" id="PTHR33121:SF71">
    <property type="entry name" value="OXYGEN SENSOR PROTEIN DOSP"/>
    <property type="match status" value="1"/>
</dbReference>
<dbReference type="InterPro" id="IPR043128">
    <property type="entry name" value="Rev_trsase/Diguanyl_cyclase"/>
</dbReference>
<evidence type="ECO:0000259" key="1">
    <source>
        <dbReference type="PROSITE" id="PS50883"/>
    </source>
</evidence>
<dbReference type="PANTHER" id="PTHR33121">
    <property type="entry name" value="CYCLIC DI-GMP PHOSPHODIESTERASE PDEF"/>
    <property type="match status" value="1"/>
</dbReference>
<dbReference type="EMBL" id="LT960612">
    <property type="protein sequence ID" value="SON53357.1"/>
    <property type="molecule type" value="Genomic_DNA"/>
</dbReference>
<dbReference type="InterPro" id="IPR029016">
    <property type="entry name" value="GAF-like_dom_sf"/>
</dbReference>
<dbReference type="KEGG" id="vta:B1746"/>
<dbReference type="Gene3D" id="3.30.70.270">
    <property type="match status" value="1"/>
</dbReference>
<dbReference type="SUPFAM" id="SSF55073">
    <property type="entry name" value="Nucleotide cyclase"/>
    <property type="match status" value="1"/>
</dbReference>